<dbReference type="GO" id="GO:0005737">
    <property type="term" value="C:cytoplasm"/>
    <property type="evidence" value="ECO:0007669"/>
    <property type="project" value="InterPro"/>
</dbReference>
<dbReference type="STRING" id="62708.A0A420IA06"/>
<feature type="compositionally biased region" description="Polar residues" evidence="2">
    <location>
        <begin position="333"/>
        <end position="356"/>
    </location>
</feature>
<feature type="region of interest" description="Disordered" evidence="2">
    <location>
        <begin position="328"/>
        <end position="374"/>
    </location>
</feature>
<dbReference type="GO" id="GO:0006355">
    <property type="term" value="P:regulation of DNA-templated transcription"/>
    <property type="evidence" value="ECO:0007669"/>
    <property type="project" value="InterPro"/>
</dbReference>
<feature type="compositionally biased region" description="Polar residues" evidence="2">
    <location>
        <begin position="506"/>
        <end position="517"/>
    </location>
</feature>
<dbReference type="Proteomes" id="UP000283383">
    <property type="component" value="Unassembled WGS sequence"/>
</dbReference>
<feature type="coiled-coil region" evidence="1">
    <location>
        <begin position="149"/>
        <end position="176"/>
    </location>
</feature>
<comment type="caution">
    <text evidence="3">The sequence shown here is derived from an EMBL/GenBank/DDBJ whole genome shotgun (WGS) entry which is preliminary data.</text>
</comment>
<feature type="compositionally biased region" description="Basic and acidic residues" evidence="2">
    <location>
        <begin position="405"/>
        <end position="416"/>
    </location>
</feature>
<accession>A0A420IA06</accession>
<sequence>MFATPLESEQSLHYTRREKNKHLSQRKSRNDLISAQALPDLSVVCESTSNSPIVDFAQKFETRPKTFSPGVPSIEEVKSQEQKSKNLYQWFDEYNTHPEKESCKLQDVGSPYILQNSSSNGSPYSLENAHLLARGARAGGSSGEYRSVIDDLTIENKRLRKELRRYKSQTTRQLQNDKLFEIRIHSLPPDKRRELEITLSSFTSSLNSQNGERVPNPDTSQNGNWSQKLPLSPAKVSSTSNTRNSLVQESSFILTTNSTNPTSITQDAPSVGRPKLFENNLTSIHSPSKSPVENVSEIPSTCGLKNLTKTQKKKLVVQRLEQLFTGGRGSIIGETSNPWNQQDISSSSLENQSENPLTGAREANMGPSKNELVSQPFETASELGVRTLSDESEYSSLDPAGSDQRPTRPLDLDPDRAQVPSDNLDYIRHLGLSTPKLASDESTDNSNEKGRWVYLNLLINMAQLHMINVTADFVRSAIKDDSRNFQLSKDGQMLLWKGGNKESSPESDGSSCTSSENEYMKNLSPDPNVAQETEKESINQYDPDLAIIPNGSLSDFQYKPLVYRRATSESLSQSDSLLSRSTLNQSLNSLNPLYQSQRSNNQVISNERKLYEEGSMIFYSGVNFYIDLSGDRDSSMLLLSNHISDEDDDQNSSDESLASEKGFNKLDSKHISQRFEGIPVSPIQEDIIKDPEATYEQVEGLSLDELSLGEFPADIEQISHPLQKFKTCGTYGTRSFDHFAIRVSTCRYTARNSKSTFCPFSSNYIRPDFMRRILRTSQYDPHEKSQNVSKNDTSLLTEKFLIQSLSSSQPTSFCRDIPVQIKIISLETLELPPSTPLS</sequence>
<proteinExistence type="predicted"/>
<feature type="region of interest" description="Disordered" evidence="2">
    <location>
        <begin position="204"/>
        <end position="243"/>
    </location>
</feature>
<feature type="compositionally biased region" description="Basic residues" evidence="2">
    <location>
        <begin position="14"/>
        <end position="27"/>
    </location>
</feature>
<feature type="region of interest" description="Disordered" evidence="2">
    <location>
        <begin position="1"/>
        <end position="28"/>
    </location>
</feature>
<keyword evidence="4" id="KW-1185">Reference proteome</keyword>
<protein>
    <submittedName>
        <fullName evidence="3">Frequency clock protein</fullName>
    </submittedName>
</protein>
<evidence type="ECO:0000256" key="2">
    <source>
        <dbReference type="SAM" id="MobiDB-lite"/>
    </source>
</evidence>
<dbReference type="InterPro" id="IPR018554">
    <property type="entry name" value="FRQ"/>
</dbReference>
<gene>
    <name evidence="3" type="ORF">GcM3_104006</name>
</gene>
<dbReference type="AlphaFoldDB" id="A0A420IA06"/>
<reference evidence="3 4" key="1">
    <citation type="journal article" date="2018" name="BMC Genomics">
        <title>Comparative genome analyses reveal sequence features reflecting distinct modes of host-adaptation between dicot and monocot powdery mildew.</title>
        <authorList>
            <person name="Wu Y."/>
            <person name="Ma X."/>
            <person name="Pan Z."/>
            <person name="Kale S.D."/>
            <person name="Song Y."/>
            <person name="King H."/>
            <person name="Zhang Q."/>
            <person name="Presley C."/>
            <person name="Deng X."/>
            <person name="Wei C.I."/>
            <person name="Xiao S."/>
        </authorList>
    </citation>
    <scope>NUCLEOTIDE SEQUENCE [LARGE SCALE GENOMIC DNA]</scope>
    <source>
        <strain evidence="3">UMSG3</strain>
    </source>
</reference>
<dbReference type="GO" id="GO:0007623">
    <property type="term" value="P:circadian rhythm"/>
    <property type="evidence" value="ECO:0007669"/>
    <property type="project" value="InterPro"/>
</dbReference>
<dbReference type="EMBL" id="MCBQ01010419">
    <property type="protein sequence ID" value="RKF71351.1"/>
    <property type="molecule type" value="Genomic_DNA"/>
</dbReference>
<organism evidence="3 4">
    <name type="scientific">Golovinomyces cichoracearum</name>
    <dbReference type="NCBI Taxonomy" id="62708"/>
    <lineage>
        <taxon>Eukaryota</taxon>
        <taxon>Fungi</taxon>
        <taxon>Dikarya</taxon>
        <taxon>Ascomycota</taxon>
        <taxon>Pezizomycotina</taxon>
        <taxon>Leotiomycetes</taxon>
        <taxon>Erysiphales</taxon>
        <taxon>Erysiphaceae</taxon>
        <taxon>Golovinomyces</taxon>
    </lineage>
</organism>
<evidence type="ECO:0000313" key="3">
    <source>
        <dbReference type="EMBL" id="RKF71351.1"/>
    </source>
</evidence>
<feature type="region of interest" description="Disordered" evidence="2">
    <location>
        <begin position="388"/>
        <end position="421"/>
    </location>
</feature>
<dbReference type="GO" id="GO:0005634">
    <property type="term" value="C:nucleus"/>
    <property type="evidence" value="ECO:0007669"/>
    <property type="project" value="InterPro"/>
</dbReference>
<evidence type="ECO:0000313" key="4">
    <source>
        <dbReference type="Proteomes" id="UP000283383"/>
    </source>
</evidence>
<dbReference type="Pfam" id="PF09421">
    <property type="entry name" value="FRQ"/>
    <property type="match status" value="2"/>
</dbReference>
<keyword evidence="1" id="KW-0175">Coiled coil</keyword>
<name>A0A420IA06_9PEZI</name>
<evidence type="ECO:0000256" key="1">
    <source>
        <dbReference type="SAM" id="Coils"/>
    </source>
</evidence>
<feature type="region of interest" description="Disordered" evidence="2">
    <location>
        <begin position="496"/>
        <end position="536"/>
    </location>
</feature>